<evidence type="ECO:0000313" key="1">
    <source>
        <dbReference type="EMBL" id="SVB49848.1"/>
    </source>
</evidence>
<organism evidence="1">
    <name type="scientific">marine metagenome</name>
    <dbReference type="NCBI Taxonomy" id="408172"/>
    <lineage>
        <taxon>unclassified sequences</taxon>
        <taxon>metagenomes</taxon>
        <taxon>ecological metagenomes</taxon>
    </lineage>
</organism>
<dbReference type="PANTHER" id="PTHR28141">
    <property type="entry name" value="2',3'-CYCLIC-NUCLEOTIDE 3'-PHOSPHODIESTERASE"/>
    <property type="match status" value="1"/>
</dbReference>
<protein>
    <recommendedName>
        <fullName evidence="2">Cyclic phosphodiesterase-like protein</fullName>
    </recommendedName>
</protein>
<dbReference type="SUPFAM" id="SSF55144">
    <property type="entry name" value="LigT-like"/>
    <property type="match status" value="1"/>
</dbReference>
<gene>
    <name evidence="1" type="ORF">METZ01_LOCUS202702</name>
</gene>
<dbReference type="GO" id="GO:0009187">
    <property type="term" value="P:cyclic nucleotide metabolic process"/>
    <property type="evidence" value="ECO:0007669"/>
    <property type="project" value="TreeGrafter"/>
</dbReference>
<dbReference type="PANTHER" id="PTHR28141:SF1">
    <property type="entry name" value="2',3'-CYCLIC-NUCLEOTIDE 3'-PHOSPHODIESTERASE"/>
    <property type="match status" value="1"/>
</dbReference>
<evidence type="ECO:0008006" key="2">
    <source>
        <dbReference type="Google" id="ProtNLM"/>
    </source>
</evidence>
<dbReference type="InterPro" id="IPR009097">
    <property type="entry name" value="Cyclic_Pdiesterase"/>
</dbReference>
<reference evidence="1" key="1">
    <citation type="submission" date="2018-05" db="EMBL/GenBank/DDBJ databases">
        <authorList>
            <person name="Lanie J.A."/>
            <person name="Ng W.-L."/>
            <person name="Kazmierczak K.M."/>
            <person name="Andrzejewski T.M."/>
            <person name="Davidsen T.M."/>
            <person name="Wayne K.J."/>
            <person name="Tettelin H."/>
            <person name="Glass J.I."/>
            <person name="Rusch D."/>
            <person name="Podicherti R."/>
            <person name="Tsui H.-C.T."/>
            <person name="Winkler M.E."/>
        </authorList>
    </citation>
    <scope>NUCLEOTIDE SEQUENCE</scope>
</reference>
<dbReference type="InterPro" id="IPR012386">
    <property type="entry name" value="Cyclic-nucl_3Pdiesterase"/>
</dbReference>
<name>A0A382EGI9_9ZZZZ</name>
<dbReference type="Pfam" id="PF07823">
    <property type="entry name" value="CPDase"/>
    <property type="match status" value="1"/>
</dbReference>
<dbReference type="EMBL" id="UINC01044414">
    <property type="protein sequence ID" value="SVB49848.1"/>
    <property type="molecule type" value="Genomic_DNA"/>
</dbReference>
<dbReference type="GO" id="GO:0004113">
    <property type="term" value="F:2',3'-cyclic-nucleotide 3'-phosphodiesterase activity"/>
    <property type="evidence" value="ECO:0007669"/>
    <property type="project" value="TreeGrafter"/>
</dbReference>
<proteinExistence type="predicted"/>
<accession>A0A382EGI9</accession>
<dbReference type="Gene3D" id="3.90.1140.10">
    <property type="entry name" value="Cyclic phosphodiesterase"/>
    <property type="match status" value="1"/>
</dbReference>
<sequence>MSFSAWLIPEEKHSGQLQELINRLSQENNSSEFPPHCSLLTQIQNFSAIPIEKIDFFCSHTKTVKLNILNIMGGDTLYKSLYIQFIRDDSILEFQQIFSNLFKNREPYRFDPHLSLMYKIVSAEKQKRIISEISLPDHINFDCISIVNTGEIIEGWEIVHNQKLSE</sequence>
<dbReference type="AlphaFoldDB" id="A0A382EGI9"/>